<organism evidence="1 2">
    <name type="scientific">Pyxicephalus adspersus</name>
    <name type="common">African bullfrog</name>
    <dbReference type="NCBI Taxonomy" id="30357"/>
    <lineage>
        <taxon>Eukaryota</taxon>
        <taxon>Metazoa</taxon>
        <taxon>Chordata</taxon>
        <taxon>Craniata</taxon>
        <taxon>Vertebrata</taxon>
        <taxon>Euteleostomi</taxon>
        <taxon>Amphibia</taxon>
        <taxon>Batrachia</taxon>
        <taxon>Anura</taxon>
        <taxon>Neobatrachia</taxon>
        <taxon>Ranoidea</taxon>
        <taxon>Pyxicephalidae</taxon>
        <taxon>Pyxicephalinae</taxon>
        <taxon>Pyxicephalus</taxon>
    </lineage>
</organism>
<evidence type="ECO:0000313" key="2">
    <source>
        <dbReference type="Proteomes" id="UP001181693"/>
    </source>
</evidence>
<accession>A0AAV3AS73</accession>
<reference evidence="1" key="1">
    <citation type="thesis" date="2020" institute="ProQuest LLC" country="789 East Eisenhower Parkway, Ann Arbor, MI, USA">
        <title>Comparative Genomics and Chromosome Evolution.</title>
        <authorList>
            <person name="Mudd A.B."/>
        </authorList>
    </citation>
    <scope>NUCLEOTIDE SEQUENCE</scope>
    <source>
        <strain evidence="1">1538</strain>
        <tissue evidence="1">Blood</tissue>
    </source>
</reference>
<dbReference type="Proteomes" id="UP001181693">
    <property type="component" value="Unassembled WGS sequence"/>
</dbReference>
<evidence type="ECO:0000313" key="1">
    <source>
        <dbReference type="EMBL" id="DBA26927.1"/>
    </source>
</evidence>
<proteinExistence type="predicted"/>
<dbReference type="EMBL" id="DYDO01000004">
    <property type="protein sequence ID" value="DBA26927.1"/>
    <property type="molecule type" value="Genomic_DNA"/>
</dbReference>
<gene>
    <name evidence="1" type="ORF">GDO54_011121</name>
</gene>
<sequence length="62" mass="7146">MQMLTTCLSPAVYKMVCQLGFEIQDNIEIFNILHKDNQVCWEAICSKVCHMPLGKLYLLVIN</sequence>
<comment type="caution">
    <text evidence="1">The sequence shown here is derived from an EMBL/GenBank/DDBJ whole genome shotgun (WGS) entry which is preliminary data.</text>
</comment>
<keyword evidence="2" id="KW-1185">Reference proteome</keyword>
<name>A0AAV3AS73_PYXAD</name>
<protein>
    <submittedName>
        <fullName evidence="1">Uncharacterized protein</fullName>
    </submittedName>
</protein>
<dbReference type="AlphaFoldDB" id="A0AAV3AS73"/>